<proteinExistence type="predicted"/>
<keyword evidence="2" id="KW-1185">Reference proteome</keyword>
<comment type="caution">
    <text evidence="1">The sequence shown here is derived from an EMBL/GenBank/DDBJ whole genome shotgun (WGS) entry which is preliminary data.</text>
</comment>
<accession>A0A392W6I2</accession>
<sequence>VNPVNSTCAGLGRSQAGRSWQNHNVLYKFIAKLGAAPDAAARPKTWPPLKWP</sequence>
<feature type="non-terminal residue" evidence="1">
    <location>
        <position position="1"/>
    </location>
</feature>
<evidence type="ECO:0000313" key="1">
    <source>
        <dbReference type="EMBL" id="MCI94525.1"/>
    </source>
</evidence>
<evidence type="ECO:0000313" key="2">
    <source>
        <dbReference type="Proteomes" id="UP000265520"/>
    </source>
</evidence>
<name>A0A392W6I2_9FABA</name>
<reference evidence="1 2" key="1">
    <citation type="journal article" date="2018" name="Front. Plant Sci.">
        <title>Red Clover (Trifolium pratense) and Zigzag Clover (T. medium) - A Picture of Genomic Similarities and Differences.</title>
        <authorList>
            <person name="Dluhosova J."/>
            <person name="Istvanek J."/>
            <person name="Nedelnik J."/>
            <person name="Repkova J."/>
        </authorList>
    </citation>
    <scope>NUCLEOTIDE SEQUENCE [LARGE SCALE GENOMIC DNA]</scope>
    <source>
        <strain evidence="2">cv. 10/8</strain>
        <tissue evidence="1">Leaf</tissue>
    </source>
</reference>
<protein>
    <submittedName>
        <fullName evidence="1">Uncharacterized protein</fullName>
    </submittedName>
</protein>
<dbReference type="AlphaFoldDB" id="A0A392W6I2"/>
<organism evidence="1 2">
    <name type="scientific">Trifolium medium</name>
    <dbReference type="NCBI Taxonomy" id="97028"/>
    <lineage>
        <taxon>Eukaryota</taxon>
        <taxon>Viridiplantae</taxon>
        <taxon>Streptophyta</taxon>
        <taxon>Embryophyta</taxon>
        <taxon>Tracheophyta</taxon>
        <taxon>Spermatophyta</taxon>
        <taxon>Magnoliopsida</taxon>
        <taxon>eudicotyledons</taxon>
        <taxon>Gunneridae</taxon>
        <taxon>Pentapetalae</taxon>
        <taxon>rosids</taxon>
        <taxon>fabids</taxon>
        <taxon>Fabales</taxon>
        <taxon>Fabaceae</taxon>
        <taxon>Papilionoideae</taxon>
        <taxon>50 kb inversion clade</taxon>
        <taxon>NPAAA clade</taxon>
        <taxon>Hologalegina</taxon>
        <taxon>IRL clade</taxon>
        <taxon>Trifolieae</taxon>
        <taxon>Trifolium</taxon>
    </lineage>
</organism>
<dbReference type="EMBL" id="LXQA011358851">
    <property type="protein sequence ID" value="MCI94525.1"/>
    <property type="molecule type" value="Genomic_DNA"/>
</dbReference>
<dbReference type="Proteomes" id="UP000265520">
    <property type="component" value="Unassembled WGS sequence"/>
</dbReference>